<proteinExistence type="predicted"/>
<dbReference type="EMBL" id="JAQQWP010000004">
    <property type="protein sequence ID" value="KAK8120370.1"/>
    <property type="molecule type" value="Genomic_DNA"/>
</dbReference>
<reference evidence="2 3" key="1">
    <citation type="submission" date="2023-01" db="EMBL/GenBank/DDBJ databases">
        <title>Analysis of 21 Apiospora genomes using comparative genomics revels a genus with tremendous synthesis potential of carbohydrate active enzymes and secondary metabolites.</title>
        <authorList>
            <person name="Sorensen T."/>
        </authorList>
    </citation>
    <scope>NUCLEOTIDE SEQUENCE [LARGE SCALE GENOMIC DNA]</scope>
    <source>
        <strain evidence="2 3">CBS 117206</strain>
    </source>
</reference>
<sequence>MGGNKPRQRPQSSLDARETWGLEPGAEPPCLEAKKLSQSCQNNHHPEMALGNLLTDLYRSHNASPPVTKAKLSELDIDKIPNVDAARTAEQALTDRWYEHRSAMQQCLEHYDNPAAFDFLK</sequence>
<accession>A0AAW0QZE3</accession>
<protein>
    <submittedName>
        <fullName evidence="2">Uncharacterized protein</fullName>
    </submittedName>
</protein>
<evidence type="ECO:0000313" key="3">
    <source>
        <dbReference type="Proteomes" id="UP001392437"/>
    </source>
</evidence>
<dbReference type="AlphaFoldDB" id="A0AAW0QZE3"/>
<dbReference type="Proteomes" id="UP001392437">
    <property type="component" value="Unassembled WGS sequence"/>
</dbReference>
<keyword evidence="3" id="KW-1185">Reference proteome</keyword>
<organism evidence="2 3">
    <name type="scientific">Apiospora kogelbergensis</name>
    <dbReference type="NCBI Taxonomy" id="1337665"/>
    <lineage>
        <taxon>Eukaryota</taxon>
        <taxon>Fungi</taxon>
        <taxon>Dikarya</taxon>
        <taxon>Ascomycota</taxon>
        <taxon>Pezizomycotina</taxon>
        <taxon>Sordariomycetes</taxon>
        <taxon>Xylariomycetidae</taxon>
        <taxon>Amphisphaeriales</taxon>
        <taxon>Apiosporaceae</taxon>
        <taxon>Apiospora</taxon>
    </lineage>
</organism>
<feature type="region of interest" description="Disordered" evidence="1">
    <location>
        <begin position="1"/>
        <end position="27"/>
    </location>
</feature>
<evidence type="ECO:0000256" key="1">
    <source>
        <dbReference type="SAM" id="MobiDB-lite"/>
    </source>
</evidence>
<comment type="caution">
    <text evidence="2">The sequence shown here is derived from an EMBL/GenBank/DDBJ whole genome shotgun (WGS) entry which is preliminary data.</text>
</comment>
<gene>
    <name evidence="2" type="ORF">PG999_004490</name>
</gene>
<name>A0AAW0QZE3_9PEZI</name>
<evidence type="ECO:0000313" key="2">
    <source>
        <dbReference type="EMBL" id="KAK8120370.1"/>
    </source>
</evidence>